<evidence type="ECO:0000259" key="5">
    <source>
        <dbReference type="Pfam" id="PF00703"/>
    </source>
</evidence>
<dbReference type="InterPro" id="IPR036156">
    <property type="entry name" value="Beta-gal/glucu_dom_sf"/>
</dbReference>
<dbReference type="InterPro" id="IPR008979">
    <property type="entry name" value="Galactose-bd-like_sf"/>
</dbReference>
<dbReference type="InterPro" id="IPR054593">
    <property type="entry name" value="Beta-mannosidase-like_N2"/>
</dbReference>
<feature type="domain" description="Glycoside hydrolase family 2 immunoglobulin-like beta-sandwich" evidence="5">
    <location>
        <begin position="140"/>
        <end position="243"/>
    </location>
</feature>
<sequence length="400" mass="45904">MNEIDAEWVGETSWTYRTTFASPANEGMSVYLLFDGLDTFAKVQLNGSVILESCNMFLSHRVDVTNLLKKENTLTIDFDSALLRGREIKEKMPDHQFVLFNGEAGRLAVRKAQYHWGWDWGPKLMTAGPWRPVRLEVSCAHIDDVFVKYELSENLKAVKGSVELEVDGGFDQARLSIRFEDDVVFSSEAQSPLTGRATIPFTINGPKPWYPAGYGNQHMYEVTVDIIRGGQVLDSWTKKTGFRRSHARVWGGGIYEEDAFYDACDELGILVWQDFMFACGNYPVWLEFVDSIRNEAKQNVRRLRHHPSVVIYAGNNEDYQVQETAELDYNWEDKDPQSWLKTNYPARYYYEFLLPEVVAEESQGVVYWPASPFSSGKPTNDKSVGDIHQWNGKFPATRHW</sequence>
<dbReference type="GO" id="GO:0005975">
    <property type="term" value="P:carbohydrate metabolic process"/>
    <property type="evidence" value="ECO:0007669"/>
    <property type="project" value="InterPro"/>
</dbReference>
<comment type="caution">
    <text evidence="7">The sequence shown here is derived from an EMBL/GenBank/DDBJ whole genome shotgun (WGS) entry which is preliminary data.</text>
</comment>
<evidence type="ECO:0000256" key="3">
    <source>
        <dbReference type="ARBA" id="ARBA00022801"/>
    </source>
</evidence>
<dbReference type="Pfam" id="PF22666">
    <property type="entry name" value="Glyco_hydro_2_N2"/>
    <property type="match status" value="1"/>
</dbReference>
<evidence type="ECO:0000313" key="8">
    <source>
        <dbReference type="Proteomes" id="UP001140502"/>
    </source>
</evidence>
<dbReference type="Gene3D" id="2.60.120.260">
    <property type="entry name" value="Galactose-binding domain-like"/>
    <property type="match status" value="1"/>
</dbReference>
<protein>
    <recommendedName>
        <fullName evidence="2">beta-mannosidase</fullName>
        <ecNumber evidence="2">3.2.1.25</ecNumber>
    </recommendedName>
</protein>
<keyword evidence="4" id="KW-0326">Glycosidase</keyword>
<keyword evidence="8" id="KW-1185">Reference proteome</keyword>
<evidence type="ECO:0000256" key="2">
    <source>
        <dbReference type="ARBA" id="ARBA00012754"/>
    </source>
</evidence>
<dbReference type="InterPro" id="IPR050887">
    <property type="entry name" value="Beta-mannosidase_GH2"/>
</dbReference>
<gene>
    <name evidence="7" type="ORF">N0V84_011707</name>
</gene>
<comment type="catalytic activity">
    <reaction evidence="1">
        <text>Hydrolysis of terminal, non-reducing beta-D-mannose residues in beta-D-mannosides.</text>
        <dbReference type="EC" id="3.2.1.25"/>
    </reaction>
</comment>
<evidence type="ECO:0000256" key="1">
    <source>
        <dbReference type="ARBA" id="ARBA00000829"/>
    </source>
</evidence>
<dbReference type="AlphaFoldDB" id="A0A9W8TBF3"/>
<dbReference type="InterPro" id="IPR006102">
    <property type="entry name" value="Ig-like_GH2"/>
</dbReference>
<evidence type="ECO:0000313" key="7">
    <source>
        <dbReference type="EMBL" id="KAJ4309088.1"/>
    </source>
</evidence>
<dbReference type="Gene3D" id="3.20.20.80">
    <property type="entry name" value="Glycosidases"/>
    <property type="match status" value="1"/>
</dbReference>
<proteinExistence type="predicted"/>
<dbReference type="Proteomes" id="UP001140502">
    <property type="component" value="Unassembled WGS sequence"/>
</dbReference>
<dbReference type="PANTHER" id="PTHR43730:SF1">
    <property type="entry name" value="BETA-MANNOSIDASE"/>
    <property type="match status" value="1"/>
</dbReference>
<dbReference type="EMBL" id="JAPEUR010000464">
    <property type="protein sequence ID" value="KAJ4309088.1"/>
    <property type="molecule type" value="Genomic_DNA"/>
</dbReference>
<dbReference type="SUPFAM" id="SSF49785">
    <property type="entry name" value="Galactose-binding domain-like"/>
    <property type="match status" value="1"/>
</dbReference>
<feature type="domain" description="Beta-mannosidase-like galactose-binding" evidence="6">
    <location>
        <begin position="2"/>
        <end position="131"/>
    </location>
</feature>
<keyword evidence="3" id="KW-0378">Hydrolase</keyword>
<name>A0A9W8TBF3_9HYPO</name>
<reference evidence="7" key="1">
    <citation type="submission" date="2022-10" db="EMBL/GenBank/DDBJ databases">
        <title>Tapping the CABI collections for fungal endophytes: first genome assemblies for Collariella, Neodidymelliopsis, Ascochyta clinopodiicola, Didymella pomorum, Didymosphaeria variabile, Neocosmospora piperis and Neocucurbitaria cava.</title>
        <authorList>
            <person name="Hill R."/>
        </authorList>
    </citation>
    <scope>NUCLEOTIDE SEQUENCE</scope>
    <source>
        <strain evidence="7">IMI 366586</strain>
    </source>
</reference>
<dbReference type="Gene3D" id="2.60.40.10">
    <property type="entry name" value="Immunoglobulins"/>
    <property type="match status" value="1"/>
</dbReference>
<dbReference type="InterPro" id="IPR017853">
    <property type="entry name" value="GH"/>
</dbReference>
<evidence type="ECO:0000256" key="4">
    <source>
        <dbReference type="ARBA" id="ARBA00023295"/>
    </source>
</evidence>
<dbReference type="SUPFAM" id="SSF51445">
    <property type="entry name" value="(Trans)glycosidases"/>
    <property type="match status" value="1"/>
</dbReference>
<dbReference type="GO" id="GO:0004567">
    <property type="term" value="F:beta-mannosidase activity"/>
    <property type="evidence" value="ECO:0007669"/>
    <property type="project" value="UniProtKB-EC"/>
</dbReference>
<accession>A0A9W8TBF3</accession>
<dbReference type="PANTHER" id="PTHR43730">
    <property type="entry name" value="BETA-MANNOSIDASE"/>
    <property type="match status" value="1"/>
</dbReference>
<dbReference type="InterPro" id="IPR013783">
    <property type="entry name" value="Ig-like_fold"/>
</dbReference>
<dbReference type="OrthoDB" id="2866996at2759"/>
<dbReference type="Pfam" id="PF00703">
    <property type="entry name" value="Glyco_hydro_2"/>
    <property type="match status" value="1"/>
</dbReference>
<dbReference type="SUPFAM" id="SSF49303">
    <property type="entry name" value="beta-Galactosidase/glucuronidase domain"/>
    <property type="match status" value="1"/>
</dbReference>
<organism evidence="7 8">
    <name type="scientific">Fusarium piperis</name>
    <dbReference type="NCBI Taxonomy" id="1435070"/>
    <lineage>
        <taxon>Eukaryota</taxon>
        <taxon>Fungi</taxon>
        <taxon>Dikarya</taxon>
        <taxon>Ascomycota</taxon>
        <taxon>Pezizomycotina</taxon>
        <taxon>Sordariomycetes</taxon>
        <taxon>Hypocreomycetidae</taxon>
        <taxon>Hypocreales</taxon>
        <taxon>Nectriaceae</taxon>
        <taxon>Fusarium</taxon>
        <taxon>Fusarium solani species complex</taxon>
    </lineage>
</organism>
<evidence type="ECO:0000259" key="6">
    <source>
        <dbReference type="Pfam" id="PF22666"/>
    </source>
</evidence>
<dbReference type="EC" id="3.2.1.25" evidence="2"/>
<dbReference type="GO" id="GO:0006516">
    <property type="term" value="P:glycoprotein catabolic process"/>
    <property type="evidence" value="ECO:0007669"/>
    <property type="project" value="TreeGrafter"/>
</dbReference>